<comment type="caution">
    <text evidence="2">The sequence shown here is derived from an EMBL/GenBank/DDBJ whole genome shotgun (WGS) entry which is preliminary data.</text>
</comment>
<gene>
    <name evidence="2" type="ORF">C448_08164</name>
</gene>
<evidence type="ECO:0000313" key="2">
    <source>
        <dbReference type="EMBL" id="EMA44507.1"/>
    </source>
</evidence>
<dbReference type="EMBL" id="AOMC01000107">
    <property type="protein sequence ID" value="EMA44507.1"/>
    <property type="molecule type" value="Genomic_DNA"/>
</dbReference>
<dbReference type="PANTHER" id="PTHR10491">
    <property type="entry name" value="DTDP-4-DEHYDRORHAMNOSE REDUCTASE"/>
    <property type="match status" value="1"/>
</dbReference>
<dbReference type="SUPFAM" id="SSF51735">
    <property type="entry name" value="NAD(P)-binding Rossmann-fold domains"/>
    <property type="match status" value="1"/>
</dbReference>
<sequence>MQLLVVGANGLLGSNVIAKALARDWECTGTYHSTDPTFDIPLHELDVRDTDRFTTILDANEFDTVLNCAAMTDVDGCEENPEHAHAINGAAPGELARVCADRDLAFCHVSTDYVFDGDAERSYTESAPTNPQQVYGESKLTGERTVRKAHDGALLARLSFVYGTHGATGTLTGFPAWVSDRLRKAESIPLFTDQTVTPSRAGQAATMLIDLLAADVTGTVHIASRSCITPYEFGERIRERLDASRSMDVPVELLAEGSQSAVDRAATRPLHTCLDVEKVEHVLDRDQPALADDLDAIADAL</sequence>
<dbReference type="Gene3D" id="3.40.50.720">
    <property type="entry name" value="NAD(P)-binding Rossmann-like Domain"/>
    <property type="match status" value="1"/>
</dbReference>
<dbReference type="STRING" id="931277.C448_08164"/>
<dbReference type="eggNOG" id="arCOG01367">
    <property type="taxonomic scope" value="Archaea"/>
</dbReference>
<evidence type="ECO:0000313" key="3">
    <source>
        <dbReference type="Proteomes" id="UP000011568"/>
    </source>
</evidence>
<reference evidence="2 3" key="1">
    <citation type="journal article" date="2014" name="PLoS Genet.">
        <title>Phylogenetically driven sequencing of extremely halophilic archaea reveals strategies for static and dynamic osmo-response.</title>
        <authorList>
            <person name="Becker E.A."/>
            <person name="Seitzer P.M."/>
            <person name="Tritt A."/>
            <person name="Larsen D."/>
            <person name="Krusor M."/>
            <person name="Yao A.I."/>
            <person name="Wu D."/>
            <person name="Madern D."/>
            <person name="Eisen J.A."/>
            <person name="Darling A.E."/>
            <person name="Facciotti M.T."/>
        </authorList>
    </citation>
    <scope>NUCLEOTIDE SEQUENCE [LARGE SCALE GENOMIC DNA]</scope>
    <source>
        <strain evidence="2 3">DSM 1307</strain>
    </source>
</reference>
<dbReference type="InterPro" id="IPR029903">
    <property type="entry name" value="RmlD-like-bd"/>
</dbReference>
<dbReference type="Proteomes" id="UP000011568">
    <property type="component" value="Unassembled WGS sequence"/>
</dbReference>
<dbReference type="InterPro" id="IPR036291">
    <property type="entry name" value="NAD(P)-bd_dom_sf"/>
</dbReference>
<protein>
    <submittedName>
        <fullName evidence="2">dTDP-4-dehydrorhamnose reductase</fullName>
    </submittedName>
</protein>
<dbReference type="PANTHER" id="PTHR10491:SF4">
    <property type="entry name" value="METHIONINE ADENOSYLTRANSFERASE 2 SUBUNIT BETA"/>
    <property type="match status" value="1"/>
</dbReference>
<organism evidence="2 3">
    <name type="scientific">Halococcus morrhuae DSM 1307</name>
    <dbReference type="NCBI Taxonomy" id="931277"/>
    <lineage>
        <taxon>Archaea</taxon>
        <taxon>Methanobacteriati</taxon>
        <taxon>Methanobacteriota</taxon>
        <taxon>Stenosarchaea group</taxon>
        <taxon>Halobacteria</taxon>
        <taxon>Halobacteriales</taxon>
        <taxon>Halococcaceae</taxon>
        <taxon>Halococcus</taxon>
    </lineage>
</organism>
<dbReference type="InterPro" id="IPR005913">
    <property type="entry name" value="dTDP_dehydrorham_reduct"/>
</dbReference>
<dbReference type="RefSeq" id="WP_004053713.1">
    <property type="nucleotide sequence ID" value="NZ_AOMC01000107.1"/>
</dbReference>
<dbReference type="OrthoDB" id="4907at2157"/>
<dbReference type="Pfam" id="PF04321">
    <property type="entry name" value="RmlD_sub_bind"/>
    <property type="match status" value="1"/>
</dbReference>
<dbReference type="PATRIC" id="fig|931277.6.peg.1597"/>
<dbReference type="AlphaFoldDB" id="M0MFM2"/>
<name>M0MFM2_HALMO</name>
<keyword evidence="3" id="KW-1185">Reference proteome</keyword>
<dbReference type="CDD" id="cd05254">
    <property type="entry name" value="dTDP_HR_like_SDR_e"/>
    <property type="match status" value="1"/>
</dbReference>
<feature type="domain" description="RmlD-like substrate binding" evidence="1">
    <location>
        <begin position="1"/>
        <end position="298"/>
    </location>
</feature>
<proteinExistence type="predicted"/>
<accession>M0MFM2</accession>
<evidence type="ECO:0000259" key="1">
    <source>
        <dbReference type="Pfam" id="PF04321"/>
    </source>
</evidence>